<dbReference type="RefSeq" id="WP_242613129.1">
    <property type="nucleotide sequence ID" value="NZ_SGWQ01000001.1"/>
</dbReference>
<dbReference type="AlphaFoldDB" id="A0A4Q7L6U4"/>
<dbReference type="SUPFAM" id="SSF159275">
    <property type="entry name" value="PA1994-like"/>
    <property type="match status" value="1"/>
</dbReference>
<sequence>MIHTWRGENPPSMESVRLLVSEGRLRGSGRLVVASDPAAGIEAYNASFELGVDKTADSGRLLVRSTTAEEERTVSLSRSEDGVWLVDHGRGDSGAERSDFDGAADIDLAGAVTFNALPIRRLGLHREPGEHELAVVWVTLPDLTVHVVRQTYSTVSIGERESVVRFAQDDFTADITVDSDGVVITYPGISSRV</sequence>
<proteinExistence type="predicted"/>
<comment type="caution">
    <text evidence="1">The sequence shown here is derived from an EMBL/GenBank/DDBJ whole genome shotgun (WGS) entry which is preliminary data.</text>
</comment>
<dbReference type="Proteomes" id="UP000294257">
    <property type="component" value="Unassembled WGS sequence"/>
</dbReference>
<evidence type="ECO:0000313" key="2">
    <source>
        <dbReference type="Proteomes" id="UP000294257"/>
    </source>
</evidence>
<dbReference type="Pfam" id="PF06475">
    <property type="entry name" value="Glycolipid_bind"/>
    <property type="match status" value="1"/>
</dbReference>
<evidence type="ECO:0000313" key="1">
    <source>
        <dbReference type="EMBL" id="RZS44996.1"/>
    </source>
</evidence>
<gene>
    <name evidence="1" type="ORF">EV193_101880</name>
</gene>
<dbReference type="InterPro" id="IPR009467">
    <property type="entry name" value="Glycolipid-bd_prot_put"/>
</dbReference>
<name>A0A4Q7L6U4_9PSEU</name>
<accession>A0A4Q7L6U4</accession>
<organism evidence="1 2">
    <name type="scientific">Herbihabitans rhizosphaerae</name>
    <dbReference type="NCBI Taxonomy" id="1872711"/>
    <lineage>
        <taxon>Bacteria</taxon>
        <taxon>Bacillati</taxon>
        <taxon>Actinomycetota</taxon>
        <taxon>Actinomycetes</taxon>
        <taxon>Pseudonocardiales</taxon>
        <taxon>Pseudonocardiaceae</taxon>
        <taxon>Herbihabitans</taxon>
    </lineage>
</organism>
<protein>
    <recommendedName>
        <fullName evidence="3">Glycolipid-binding protein</fullName>
    </recommendedName>
</protein>
<keyword evidence="2" id="KW-1185">Reference proteome</keyword>
<evidence type="ECO:0008006" key="3">
    <source>
        <dbReference type="Google" id="ProtNLM"/>
    </source>
</evidence>
<dbReference type="EMBL" id="SGWQ01000001">
    <property type="protein sequence ID" value="RZS44996.1"/>
    <property type="molecule type" value="Genomic_DNA"/>
</dbReference>
<reference evidence="1 2" key="1">
    <citation type="submission" date="2019-02" db="EMBL/GenBank/DDBJ databases">
        <title>Genomic Encyclopedia of Type Strains, Phase IV (KMG-IV): sequencing the most valuable type-strain genomes for metagenomic binning, comparative biology and taxonomic classification.</title>
        <authorList>
            <person name="Goeker M."/>
        </authorList>
    </citation>
    <scope>NUCLEOTIDE SEQUENCE [LARGE SCALE GENOMIC DNA]</scope>
    <source>
        <strain evidence="1 2">DSM 101727</strain>
    </source>
</reference>